<evidence type="ECO:0000313" key="2">
    <source>
        <dbReference type="WBParaSite" id="PS1159_v2.g11669.t1"/>
    </source>
</evidence>
<organism evidence="1 2">
    <name type="scientific">Panagrolaimus sp. PS1159</name>
    <dbReference type="NCBI Taxonomy" id="55785"/>
    <lineage>
        <taxon>Eukaryota</taxon>
        <taxon>Metazoa</taxon>
        <taxon>Ecdysozoa</taxon>
        <taxon>Nematoda</taxon>
        <taxon>Chromadorea</taxon>
        <taxon>Rhabditida</taxon>
        <taxon>Tylenchina</taxon>
        <taxon>Panagrolaimomorpha</taxon>
        <taxon>Panagrolaimoidea</taxon>
        <taxon>Panagrolaimidae</taxon>
        <taxon>Panagrolaimus</taxon>
    </lineage>
</organism>
<dbReference type="Proteomes" id="UP000887580">
    <property type="component" value="Unplaced"/>
</dbReference>
<protein>
    <submittedName>
        <fullName evidence="2">AAA+ ATPase domain-containing protein</fullName>
    </submittedName>
</protein>
<sequence length="4227" mass="481062">MSKEKENTDSRRSYILRVAGHILSLHLVEEKLPNIQALYNFCDTPVTLFVISRNDQKGRIDVSNEIKYDKPALSRVVFFKVRPIVLTSDNYKNVVSVLTFQENANETFLGSIQQVFSKMFQDGSNEKASKNTNQLREIVNELEESLLMTVDGNLMKGESGAGGEGVLSLEDEIKLWKLRASSKKDKGNYAEAFEPLTEKIPLLPNCGIERLIEFVEASEDCIDALWNSDEPYPQTRMKQLLYAIENCLFENICIKFNIENLWKIGKLSDDLKTAISICDQWIFVVGTLTSQTWVRNGLHEWKGDPQRQDFIKGFRNRLDEVLSLKILSEQIINLLNDKSTSAEIIEVIEGAMKGFNPIIYSPYTEANWKSRLQTVERILDPIIDRTIPIIKSRFQPNKMDSTTLLSDVHKYRHFLHRNNVKAKLLADREALLARLGDFLQVKRKEYIERVQMNLDACAGRYLTEIASKLIWLRQQKSQAEELKETCTKMLNDLKEYPQLEKNVENFIQELKASESEQFDAWSRDVLQAIDDSSDSIALETSGKLMILEKEGRILRVNYSDRLVRLLREVRQIQSLGYVVPTKIQQCVQTGEQFYRHGIMLKQVAHFYNTIEEQMLPCQEAMMIDEALAFEKLVIPDKTNSYQVTWDNPQALQGYIEKLQAAAFQLTTHNRRLRKIHAEISEKVIKLMSYDLLKDEDKWQQAIGEIRQKLAEEERHCPNKANMEPWIIHWNAQLYKALKTQFEWGLESLQSQIPTINAQLIFKDQQIQFRPPLEEIKAKYYSEVKKFISIPQKFRGIQNTNNKSGSSFFTGIVEENAERFEGIYEQSNQLFEKLTKVFEQFQPWIVLGQINLEDTIEENFKRASDWEEQLKALKSKGREAEKLPNEIKIDCILISTMSIKNVIDDLLHRLYDTLTWTLRHSITSQLQTMGQDLNAGIELLGSRPQSLDEVAEANQNHLKLAAQSRQWSEAMEILEEKNALLRSVGGSGVENLNSLKSQYEKFSMMLESHEGVIKEQLEVMKTNVSDRIQALKEDAERLLARWHQFKPKTEVLNENRDALVKALDFIKEKRQQFDELAETKNKIFSDSEQFGLEIPVFTSLDEMEKDLTDYENNYLLYEKFNTELSNLGSEEWILFRSKTYLFDEFLQNWQDHLKTIVPATPVTVRLQKDIELMKEFGACLKYCRGEMLSGDHWLELFRMLKIPKGTTLEKLTFGDLLNVQQNVIDNVDQLKNLNSRAQGEVAIREAIQELEVWAAQAEFNLTEYKHSNGQTIKIIKEWKEAINQVKDNQALLQSLKNSPYYTQFKDQTSIWEKRITDLDVYLQSMNEIQRKWVYLEPIFGRGSLPSEASRFNRVDIEFRVILQEIAKDSRLVALCNRASLGRTLEQTIDQLNRCQRALNEFLEQKRTAFPRFYFLGDDDLLEILGQSTNPTVIQMHLKKLFQGIDKVIFDARNETIQIMVSSEGEHVKLSKPVRIVPQVEMWLAELSNEMRATLKKLVADCLKEEQLDPGKYPSQILCLSEEIRFCHDVEEILNSNNTLTSYKQQLLQQLEQFTSTKVDDKVIKLKLKSLILDLIHHIGVLDELNEGEHNSKGCWLWQKQLRFYHENSTVVIRQANATFAYTFEYQGNAPKLVHTPLTDKCYLTLTQALSMGLGGNPYGPAGTGKTESVKALANLMGRQVLVFNCDEGIDVHSIGRIFVGLIQCGAFGCFDEFNRLDKSVLSAVSTQIQTIQASIRSHSPTCHLDGKTVPVDFNSAIFVTLNPAGKGYGGRQKLPDNLKQLFRPVVMSVPDNELIAETLLYSEGFKEAKILSRKLVASFNLSREMLSSQQHYDWGLRALKTVLRGCGDVISNNRDLPEPKIVVQTLMLNTLSKLTFADSKRFRVLLDDIFPDVDKSLIQFTQMEEELKKAAAEISIELTNTQINKIFELYEQLRQRTGVVIVGPPGSGKSTLWKILKKALGATGQPVDTFTINPKSMNRNRLLGNMDLDTREWTDGALTIASRQVVKDTSKAAWIICDGEIDPEWIEALNSVLDDNKLLTMPNGERIQFGNNVNFMFETDDLQYASPATISRMGMIFISQEDLDINEIVKRYLKNAAESNPNLKDWIEEKLKPAFKWTLEHQNKEIICSKVGILENILSQIYECRSENEFLVGLLRGLTPYCSEELRHRLVEEIIFPGISLPDKKNPLNIYCDRRTDSLISFTDDFGITVKLEEMQNNNLRPFILTARAQATKDTIMNWLQPGNRQPFIVIGPDGCGKEQMLKSCFDSDHSSLVVTMHCSAQTSAEHIEQILIQHCVQVSSASGRVLKPKDKDNLILFLKSPNLSKPDKYGTSMLIAFLQQLLSYQGYYDKNLDWIGLESVQVVISVSSAAGAERFTLPSRFISLLKTIVVETPSEDELASIYSCYLMPILEESIESHARIDNLAASMVRVFEQMRLIFRVGDQVHYSFSPLDLTNWVVSLMRYHFTKNNASDELNNAVVYEACRIFKDKLINADHKMRFDQILTEVFGSRIGDKIYATNLGPFNPINSVGKPLQPINKSDYIQQLEKSINRFEFEVSNFGQPLHGELVELCLIMDRLLTNPGGSVLLAGKGGMGRRAAVSLVAHMHQIKIFYPKVSSSYGIKNFSNDLKQVMQWAAVDGEQVVLIIEDFQLLQETFIQYLNSILSAGHVPGLFLPQEFDQFSAALRNSALQDNFDGGLQDYFAYKVKQNLHLALIMDIGKPEFSTILSANPSLYKHCSLVWKDQWQRDTLGQITEMSLAKQNIEAKSDLIEAVISLYDISPEEVKTASKFKSFVNNFVGIYSRKRETVRTRLNRLKAGVDKLTETRDAVAKMQKKAAKKSKLLAEKQADADKALAEITQSMTGATDQKTDMEQLKFEREKENIKIEEQKKLIDEQLKEVEPLLQGAREAVGSIKSEALSEIRSLRAPPEAIRDILQAVLLFMGILDTSWEAMRKFLAKSGVKDEIINFDARRITPEVGKKVGALLKQKAASFDPKNAKRASAAAAPLAAWVQANLQYSSIIEKIAPLENEKNALMKNLEKAEKQMDQLSKGLKSIDKKVEGLKANFEVLMKEATQIKIDLDKEQATIAVAGTLVDRLGGEFTRWQKQMHTLQQELDQMERCCLISAAFVTFLGLSSEDERERIILKWIKEANLPSDFDVVKFLTTETEQLNWKNKGLPASQIAIENTTMIFNSDQTPFIIDPTGKIPTFLLNYLKDINGKNTTIELLNGSQNDLITQIELGVRFGKIIIIDDILDIDPALSALLRRDFSSQGPRQVVQLGDKSIDLNESFKLYLCSKNEQIKLQSFVKDSVTEVNFSTTKSGLASQLLSLAIGIEKPELEVKSSELTSQAEAMKLQLDQLEQILLNELVNSEGSLLENTQLLDSLNKSKENAEKIYISLTESEKLHKQLEEQRSVYLPFSQKSAQLYFVISDLHKHNHMYNFNVNTIFKLFQKALTENTSDSNVNSRLDSIYRSLQKNVFEFVSRALFKDDRLMFALNFIRGTQNSAFEKNEWELFTGSLVTGTGGDDYSVKSITWLPDARKPAVSKLQVHLPTLFHTLSLQDQGTWSEFNKSPECEKAFPHQIDSKLTQFQKVIAVQALRPDRLYSALINFAQKALSLTSLNPPPLDLHQIWEKESSSKEPLMILVGIGADPTQELTELAGKVIGKDKYHVIAMGQGQQQNAINLLRKCLENGEWLILSNLHLVVSFIPEIQKIMAVTKSHDNFRLWLTTESDNQFPVVFLQESLKMTYEAPPGIKNNLERTYTQWKETVTQADNQSGPLIQQAYFVLSWLHAILQERRSFIPEAWLKFYEFSNSDLRTAKTMIELQLTKSSSSPDWEAIRGLTENAIYGGRIENTLDIGVLQAYLAKYFNSKIINGSGGNELAPNVALPTPTSFNDSLKYIHQNIPSNDHPKFFGLPENILFSWEISQSSKTIAQIRNLLVNSGTSAGFSRETWNSALSPILGLWKKLNQSSTLHSMDLPEAVPSDDPIAEVLSLEFVHAVSLMKAIHLSLTLISKAIKGVLLPDTKTIETAQSLMIHQTPLLWDQLWPGPSDPITYLETLAYKAKATQTLAENPNSNSILNGPINLFILFRPSALLNAFRQLVARTKKLSMDNLKFVNSWKASDFATESKTLQISPIQIQGAIFDGVLRPVAANSSPFSHAPNLYIAWIEMDKKEPYGNNEAVHVPLFGDNQRQEFVCSLKIPCSEHEKNAWTIAGVALFLTNH</sequence>
<name>A0AC35EX98_9BILA</name>
<evidence type="ECO:0000313" key="1">
    <source>
        <dbReference type="Proteomes" id="UP000887580"/>
    </source>
</evidence>
<reference evidence="2" key="1">
    <citation type="submission" date="2022-11" db="UniProtKB">
        <authorList>
            <consortium name="WormBaseParasite"/>
        </authorList>
    </citation>
    <scope>IDENTIFICATION</scope>
</reference>
<accession>A0AC35EX98</accession>
<proteinExistence type="predicted"/>
<dbReference type="WBParaSite" id="PS1159_v2.g11669.t1">
    <property type="protein sequence ID" value="PS1159_v2.g11669.t1"/>
    <property type="gene ID" value="PS1159_v2.g11669"/>
</dbReference>